<accession>A0ABY5GJC6</accession>
<name>A0ABY5GJC6_9GAMM</name>
<feature type="region of interest" description="Disordered" evidence="1">
    <location>
        <begin position="1"/>
        <end position="36"/>
    </location>
</feature>
<organism evidence="2 3">
    <name type="scientific">Photobacterium atrarenae</name>
    <dbReference type="NCBI Taxonomy" id="865757"/>
    <lineage>
        <taxon>Bacteria</taxon>
        <taxon>Pseudomonadati</taxon>
        <taxon>Pseudomonadota</taxon>
        <taxon>Gammaproteobacteria</taxon>
        <taxon>Vibrionales</taxon>
        <taxon>Vibrionaceae</taxon>
        <taxon>Photobacterium</taxon>
    </lineage>
</organism>
<dbReference type="RefSeq" id="WP_255390189.1">
    <property type="nucleotide sequence ID" value="NZ_CP101508.1"/>
</dbReference>
<dbReference type="EMBL" id="CP101508">
    <property type="protein sequence ID" value="UTV28870.1"/>
    <property type="molecule type" value="Genomic_DNA"/>
</dbReference>
<evidence type="ECO:0000256" key="1">
    <source>
        <dbReference type="SAM" id="MobiDB-lite"/>
    </source>
</evidence>
<proteinExistence type="predicted"/>
<gene>
    <name evidence="2" type="ORF">NNL38_06460</name>
</gene>
<dbReference type="Proteomes" id="UP001057998">
    <property type="component" value="Chromosome 1"/>
</dbReference>
<reference evidence="2" key="1">
    <citation type="submission" date="2022-07" db="EMBL/GenBank/DDBJ databases">
        <title>Genome sequencing of Photobacterium atrarenae GJH2-4.</title>
        <authorList>
            <person name="Park S.-J."/>
        </authorList>
    </citation>
    <scope>NUCLEOTIDE SEQUENCE</scope>
    <source>
        <strain evidence="2">GJH2-4</strain>
    </source>
</reference>
<evidence type="ECO:0000313" key="2">
    <source>
        <dbReference type="EMBL" id="UTV28870.1"/>
    </source>
</evidence>
<evidence type="ECO:0000313" key="3">
    <source>
        <dbReference type="Proteomes" id="UP001057998"/>
    </source>
</evidence>
<sequence>MSFSDYLDDFIRQRDKQGQNSTTRPRFDNRQPTIAPTNQSVAREALAKAQENAAQQAAIETKDRHIRINGRCVTEREAQAVEQLKVAAKPVNPARVDYIQQLRKSLKLKKRTS</sequence>
<keyword evidence="3" id="KW-1185">Reference proteome</keyword>
<protein>
    <submittedName>
        <fullName evidence="2">Uncharacterized protein</fullName>
    </submittedName>
</protein>
<feature type="compositionally biased region" description="Polar residues" evidence="1">
    <location>
        <begin position="18"/>
        <end position="36"/>
    </location>
</feature>